<sequence>MSSDLVGDSGRVYTSSRLLRRHPYDSTFDVFKAESSGKSYVLKRMPKHCFNLSKRIARDVPSSPRLRMHVDCKRDESLLVYDYYCDTFLELLHNDPGLMPDERIKIMQRVAEAVQQLHSKNWVHTDIKPDNIFIDYTCDEDGNKIVTNVALGDFDVACKLKNHETRITPHAVGNVMWRSPEGHFGMSNKYSDIYSLGLVYLFALGAGDGLILNNYKELEKAGIEQELEVLTRHFSYFGPVPESLYEQFRDEKAKNALRMASDVAEAEVAEQPEARLKIWGEPYGEVALDCLSGMTNLDPKARLKIDEVVAHAIWQESASF</sequence>
<dbReference type="GO" id="GO:0004674">
    <property type="term" value="F:protein serine/threonine kinase activity"/>
    <property type="evidence" value="ECO:0007669"/>
    <property type="project" value="TreeGrafter"/>
</dbReference>
<dbReference type="PANTHER" id="PTHR44167:SF24">
    <property type="entry name" value="SERINE_THREONINE-PROTEIN KINASE CHK2"/>
    <property type="match status" value="1"/>
</dbReference>
<keyword evidence="3" id="KW-1185">Reference proteome</keyword>
<dbReference type="GO" id="GO:0044773">
    <property type="term" value="P:mitotic DNA damage checkpoint signaling"/>
    <property type="evidence" value="ECO:0007669"/>
    <property type="project" value="TreeGrafter"/>
</dbReference>
<evidence type="ECO:0000259" key="1">
    <source>
        <dbReference type="PROSITE" id="PS50011"/>
    </source>
</evidence>
<dbReference type="GO" id="GO:0005634">
    <property type="term" value="C:nucleus"/>
    <property type="evidence" value="ECO:0007669"/>
    <property type="project" value="TreeGrafter"/>
</dbReference>
<dbReference type="OrthoDB" id="10252171at2759"/>
<name>A0A9P3CK20_9PEZI</name>
<dbReference type="InterPro" id="IPR011009">
    <property type="entry name" value="Kinase-like_dom_sf"/>
</dbReference>
<comment type="caution">
    <text evidence="2">The sequence shown here is derived from an EMBL/GenBank/DDBJ whole genome shotgun (WGS) entry which is preliminary data.</text>
</comment>
<dbReference type="Pfam" id="PF00069">
    <property type="entry name" value="Pkinase"/>
    <property type="match status" value="1"/>
</dbReference>
<dbReference type="SUPFAM" id="SSF56112">
    <property type="entry name" value="Protein kinase-like (PK-like)"/>
    <property type="match status" value="1"/>
</dbReference>
<dbReference type="GO" id="GO:0005524">
    <property type="term" value="F:ATP binding"/>
    <property type="evidence" value="ECO:0007669"/>
    <property type="project" value="InterPro"/>
</dbReference>
<dbReference type="Gene3D" id="1.10.510.10">
    <property type="entry name" value="Transferase(Phosphotransferase) domain 1"/>
    <property type="match status" value="1"/>
</dbReference>
<dbReference type="Proteomes" id="UP000825890">
    <property type="component" value="Unassembled WGS sequence"/>
</dbReference>
<organism evidence="2 3">
    <name type="scientific">Cercospora kikuchii</name>
    <dbReference type="NCBI Taxonomy" id="84275"/>
    <lineage>
        <taxon>Eukaryota</taxon>
        <taxon>Fungi</taxon>
        <taxon>Dikarya</taxon>
        <taxon>Ascomycota</taxon>
        <taxon>Pezizomycotina</taxon>
        <taxon>Dothideomycetes</taxon>
        <taxon>Dothideomycetidae</taxon>
        <taxon>Mycosphaerellales</taxon>
        <taxon>Mycosphaerellaceae</taxon>
        <taxon>Cercospora</taxon>
    </lineage>
</organism>
<proteinExistence type="predicted"/>
<dbReference type="PANTHER" id="PTHR44167">
    <property type="entry name" value="OVARIAN-SPECIFIC SERINE/THREONINE-PROTEIN KINASE LOK-RELATED"/>
    <property type="match status" value="1"/>
</dbReference>
<dbReference type="GeneID" id="68291646"/>
<dbReference type="SMART" id="SM00220">
    <property type="entry name" value="S_TKc"/>
    <property type="match status" value="1"/>
</dbReference>
<evidence type="ECO:0000313" key="2">
    <source>
        <dbReference type="EMBL" id="GIZ42817.1"/>
    </source>
</evidence>
<dbReference type="EMBL" id="BOLY01000003">
    <property type="protein sequence ID" value="GIZ42817.1"/>
    <property type="molecule type" value="Genomic_DNA"/>
</dbReference>
<accession>A0A9P3CK20</accession>
<dbReference type="RefSeq" id="XP_044657304.1">
    <property type="nucleotide sequence ID" value="XM_044801369.1"/>
</dbReference>
<evidence type="ECO:0000313" key="3">
    <source>
        <dbReference type="Proteomes" id="UP000825890"/>
    </source>
</evidence>
<feature type="domain" description="Protein kinase" evidence="1">
    <location>
        <begin position="1"/>
        <end position="314"/>
    </location>
</feature>
<gene>
    <name evidence="2" type="ORF">CKM354_000607100</name>
</gene>
<reference evidence="2 3" key="1">
    <citation type="submission" date="2021-01" db="EMBL/GenBank/DDBJ databases">
        <title>Cercospora kikuchii MAFF 305040 whole genome shotgun sequence.</title>
        <authorList>
            <person name="Kashiwa T."/>
            <person name="Suzuki T."/>
        </authorList>
    </citation>
    <scope>NUCLEOTIDE SEQUENCE [LARGE SCALE GENOMIC DNA]</scope>
    <source>
        <strain evidence="2 3">MAFF 305040</strain>
    </source>
</reference>
<dbReference type="InterPro" id="IPR000719">
    <property type="entry name" value="Prot_kinase_dom"/>
</dbReference>
<dbReference type="AlphaFoldDB" id="A0A9P3CK20"/>
<dbReference type="PROSITE" id="PS50011">
    <property type="entry name" value="PROTEIN_KINASE_DOM"/>
    <property type="match status" value="1"/>
</dbReference>
<protein>
    <recommendedName>
        <fullName evidence="1">Protein kinase domain-containing protein</fullName>
    </recommendedName>
</protein>